<dbReference type="PRINTS" id="PR01638">
    <property type="entry name" value="MHCCLASSI"/>
</dbReference>
<dbReference type="Pfam" id="PF00129">
    <property type="entry name" value="MHC_I"/>
    <property type="match status" value="1"/>
</dbReference>
<dbReference type="InterPro" id="IPR011162">
    <property type="entry name" value="MHC_I/II-like_Ag-recog"/>
</dbReference>
<feature type="domain" description="MHC class I-like antigen recognition-like" evidence="3">
    <location>
        <begin position="2"/>
        <end position="114"/>
    </location>
</feature>
<gene>
    <name evidence="4" type="ORF">SPARVUS_LOCUS8390953</name>
</gene>
<name>A0ABN9DUH8_9NEOB</name>
<organism evidence="4 5">
    <name type="scientific">Staurois parvus</name>
    <dbReference type="NCBI Taxonomy" id="386267"/>
    <lineage>
        <taxon>Eukaryota</taxon>
        <taxon>Metazoa</taxon>
        <taxon>Chordata</taxon>
        <taxon>Craniata</taxon>
        <taxon>Vertebrata</taxon>
        <taxon>Euteleostomi</taxon>
        <taxon>Amphibia</taxon>
        <taxon>Batrachia</taxon>
        <taxon>Anura</taxon>
        <taxon>Neobatrachia</taxon>
        <taxon>Ranoidea</taxon>
        <taxon>Ranidae</taxon>
        <taxon>Staurois</taxon>
    </lineage>
</organism>
<evidence type="ECO:0000256" key="2">
    <source>
        <dbReference type="RuleBase" id="RU004439"/>
    </source>
</evidence>
<protein>
    <recommendedName>
        <fullName evidence="3">MHC class I-like antigen recognition-like domain-containing protein</fullName>
    </recommendedName>
</protein>
<feature type="non-terminal residue" evidence="4">
    <location>
        <position position="114"/>
    </location>
</feature>
<dbReference type="PANTHER" id="PTHR16675:SF235">
    <property type="entry name" value="SHKT DOMAIN-CONTAINING PROTEIN"/>
    <property type="match status" value="1"/>
</dbReference>
<sequence length="114" mass="13890">MLRYYHTGLYYPEEGRYHFETVGYVDDQEIDMYSSESHVDIPKTAWMEENEDDDYWERQTFLRRGWEKVFRDNLMILASRFNYTRRSHTLQLSYGCVMHDDDVSSGYYQYGFDG</sequence>
<dbReference type="InterPro" id="IPR001039">
    <property type="entry name" value="MHC_I_a_a1/a2"/>
</dbReference>
<dbReference type="Gene3D" id="3.30.500.10">
    <property type="entry name" value="MHC class I-like antigen recognition-like"/>
    <property type="match status" value="1"/>
</dbReference>
<dbReference type="EMBL" id="CATNWA010014810">
    <property type="protein sequence ID" value="CAI9576174.1"/>
    <property type="molecule type" value="Genomic_DNA"/>
</dbReference>
<dbReference type="PANTHER" id="PTHR16675">
    <property type="entry name" value="MHC CLASS I-RELATED"/>
    <property type="match status" value="1"/>
</dbReference>
<dbReference type="SUPFAM" id="SSF54452">
    <property type="entry name" value="MHC antigen-recognition domain"/>
    <property type="match status" value="1"/>
</dbReference>
<evidence type="ECO:0000313" key="4">
    <source>
        <dbReference type="EMBL" id="CAI9576174.1"/>
    </source>
</evidence>
<comment type="caution">
    <text evidence="4">The sequence shown here is derived from an EMBL/GenBank/DDBJ whole genome shotgun (WGS) entry which is preliminary data.</text>
</comment>
<dbReference type="InterPro" id="IPR011161">
    <property type="entry name" value="MHC_I-like_Ag-recog"/>
</dbReference>
<evidence type="ECO:0000313" key="5">
    <source>
        <dbReference type="Proteomes" id="UP001162483"/>
    </source>
</evidence>
<keyword evidence="1" id="KW-0325">Glycoprotein</keyword>
<evidence type="ECO:0000259" key="3">
    <source>
        <dbReference type="Pfam" id="PF00129"/>
    </source>
</evidence>
<accession>A0ABN9DUH8</accession>
<dbReference type="Proteomes" id="UP001162483">
    <property type="component" value="Unassembled WGS sequence"/>
</dbReference>
<dbReference type="InterPro" id="IPR050208">
    <property type="entry name" value="MHC_class-I_related"/>
</dbReference>
<dbReference type="InterPro" id="IPR037055">
    <property type="entry name" value="MHC_I-like_Ag-recog_sf"/>
</dbReference>
<evidence type="ECO:0000256" key="1">
    <source>
        <dbReference type="ARBA" id="ARBA00023180"/>
    </source>
</evidence>
<comment type="similarity">
    <text evidence="2">Belongs to the MHC class I family.</text>
</comment>
<reference evidence="4" key="1">
    <citation type="submission" date="2023-05" db="EMBL/GenBank/DDBJ databases">
        <authorList>
            <person name="Stuckert A."/>
        </authorList>
    </citation>
    <scope>NUCLEOTIDE SEQUENCE</scope>
</reference>
<keyword evidence="5" id="KW-1185">Reference proteome</keyword>
<proteinExistence type="inferred from homology"/>